<protein>
    <submittedName>
        <fullName evidence="4">Repeat domain-containing protein</fullName>
    </submittedName>
</protein>
<dbReference type="InterPro" id="IPR027039">
    <property type="entry name" value="Crtac1"/>
</dbReference>
<dbReference type="STRING" id="1121391.SAMN02745206_00928"/>
<dbReference type="SUPFAM" id="SSF69318">
    <property type="entry name" value="Integrin alpha N-terminal domain"/>
    <property type="match status" value="1"/>
</dbReference>
<keyword evidence="1" id="KW-0732">Signal</keyword>
<dbReference type="OrthoDB" id="5287961at2"/>
<dbReference type="InterPro" id="IPR013517">
    <property type="entry name" value="FG-GAP"/>
</dbReference>
<dbReference type="AlphaFoldDB" id="A0A1M4WXR7"/>
<dbReference type="EMBL" id="FQVB01000008">
    <property type="protein sequence ID" value="SHE86029.1"/>
    <property type="molecule type" value="Genomic_DNA"/>
</dbReference>
<evidence type="ECO:0000259" key="3">
    <source>
        <dbReference type="Pfam" id="PF07593"/>
    </source>
</evidence>
<dbReference type="InterPro" id="IPR011519">
    <property type="entry name" value="UnbV_ASPIC"/>
</dbReference>
<keyword evidence="2" id="KW-0472">Membrane</keyword>
<dbReference type="Pfam" id="PF13517">
    <property type="entry name" value="FG-GAP_3"/>
    <property type="match status" value="1"/>
</dbReference>
<evidence type="ECO:0000313" key="4">
    <source>
        <dbReference type="EMBL" id="SHE86029.1"/>
    </source>
</evidence>
<feature type="transmembrane region" description="Helical" evidence="2">
    <location>
        <begin position="21"/>
        <end position="39"/>
    </location>
</feature>
<proteinExistence type="predicted"/>
<name>A0A1M4WXR7_9BACT</name>
<feature type="domain" description="ASPIC/UnbV" evidence="3">
    <location>
        <begin position="594"/>
        <end position="661"/>
    </location>
</feature>
<evidence type="ECO:0000256" key="2">
    <source>
        <dbReference type="SAM" id="Phobius"/>
    </source>
</evidence>
<gene>
    <name evidence="4" type="ORF">SAMN02745206_00928</name>
</gene>
<reference evidence="5" key="1">
    <citation type="submission" date="2016-11" db="EMBL/GenBank/DDBJ databases">
        <authorList>
            <person name="Varghese N."/>
            <person name="Submissions S."/>
        </authorList>
    </citation>
    <scope>NUCLEOTIDE SEQUENCE [LARGE SCALE GENOMIC DNA]</scope>
    <source>
        <strain evidence="5">DSM 9756</strain>
    </source>
</reference>
<dbReference type="PANTHER" id="PTHR16026:SF0">
    <property type="entry name" value="CARTILAGE ACIDIC PROTEIN 1"/>
    <property type="match status" value="1"/>
</dbReference>
<sequence>MGVRGSGMNLEALGRLPTKGFVYITLALLLLAFSSLLLYQNRISAEGNFSECPLPAQVTQRLFDIGVVDANGDQFLDIYTSNHHFRQVLWISDGRGFYRDVVSEWGLDQDRNFPLAELAYRKPEFDKSGVYVYWYGTQIVIVHKQGKDVGRWHGRLVLYDPVKIVGNKGFQVAIKGNSSYCAENIVEFSPNGDGKMVLRPGGQGLPLHFSFSGGITADQLYVGQGKVSPPTTHFSLSMQDRHAMAWADINGDGRMDIYINRGALSGTLVACPEPIRKKIKDEFLVSRPEGTYEDVASIVGFEKKGCSGRHANWVDVNGDNRLDLFVNCYDRDHVEGEFPKQLYVQDKDGYFHDVAEEIGLGLPEKQIGSYVWIDAEDDGDADLVAFQDEGICLYRNRNGKYVAEWILKRPLGSAERIGASTSNRWFFDGKMTAADFDADGDLDIFSASRRGNVFLRNEKGNFAIVDVAGVGLPRTSMAANWVDYDNDGRMDLYVFPQGLFQQDASGSFHKTGILAFAENEKYMAALVNWFDMDNDGRRDVLLALHENPDYRPWWILSSKRIHPEQWKLLLYKNLSANNHWLQIDLSQDHGNRHGIGAVVTIFTPGGSQMQQVGTNEGSFFSQGHYRLYFGLGEHPKADRIEIRWPDGWKQVMHDVPVDTILVVDRDSDFSHGS</sequence>
<dbReference type="Proteomes" id="UP000184076">
    <property type="component" value="Unassembled WGS sequence"/>
</dbReference>
<evidence type="ECO:0000256" key="1">
    <source>
        <dbReference type="ARBA" id="ARBA00022729"/>
    </source>
</evidence>
<dbReference type="PANTHER" id="PTHR16026">
    <property type="entry name" value="CARTILAGE ACIDIC PROTEIN 1"/>
    <property type="match status" value="1"/>
</dbReference>
<keyword evidence="5" id="KW-1185">Reference proteome</keyword>
<dbReference type="Gene3D" id="2.130.10.130">
    <property type="entry name" value="Integrin alpha, N-terminal"/>
    <property type="match status" value="2"/>
</dbReference>
<keyword evidence="2" id="KW-0812">Transmembrane</keyword>
<accession>A0A1M4WXR7</accession>
<keyword evidence="2" id="KW-1133">Transmembrane helix</keyword>
<evidence type="ECO:0000313" key="5">
    <source>
        <dbReference type="Proteomes" id="UP000184076"/>
    </source>
</evidence>
<dbReference type="Pfam" id="PF07593">
    <property type="entry name" value="UnbV_ASPIC"/>
    <property type="match status" value="1"/>
</dbReference>
<organism evidence="4 5">
    <name type="scientific">Desulfacinum infernum DSM 9756</name>
    <dbReference type="NCBI Taxonomy" id="1121391"/>
    <lineage>
        <taxon>Bacteria</taxon>
        <taxon>Pseudomonadati</taxon>
        <taxon>Thermodesulfobacteriota</taxon>
        <taxon>Syntrophobacteria</taxon>
        <taxon>Syntrophobacterales</taxon>
        <taxon>Syntrophobacteraceae</taxon>
        <taxon>Desulfacinum</taxon>
    </lineage>
</organism>
<dbReference type="InterPro" id="IPR028994">
    <property type="entry name" value="Integrin_alpha_N"/>
</dbReference>